<accession>A0A167X4J7</accession>
<dbReference type="Proteomes" id="UP000076449">
    <property type="component" value="Chromosome I"/>
</dbReference>
<dbReference type="EMBL" id="CM002798">
    <property type="protein sequence ID" value="KZN92408.1"/>
    <property type="molecule type" value="Genomic_DNA"/>
</dbReference>
<organism evidence="1">
    <name type="scientific">Penicillium chrysogenum</name>
    <name type="common">Penicillium notatum</name>
    <dbReference type="NCBI Taxonomy" id="5076"/>
    <lineage>
        <taxon>Eukaryota</taxon>
        <taxon>Fungi</taxon>
        <taxon>Dikarya</taxon>
        <taxon>Ascomycota</taxon>
        <taxon>Pezizomycotina</taxon>
        <taxon>Eurotiomycetes</taxon>
        <taxon>Eurotiomycetidae</taxon>
        <taxon>Eurotiales</taxon>
        <taxon>Aspergillaceae</taxon>
        <taxon>Penicillium</taxon>
        <taxon>Penicillium chrysogenum species complex</taxon>
    </lineage>
</organism>
<gene>
    <name evidence="1" type="ORF">EN45_025620</name>
</gene>
<name>A0A167X4J7_PENCH</name>
<protein>
    <submittedName>
        <fullName evidence="1">Uncharacterized protein</fullName>
    </submittedName>
</protein>
<evidence type="ECO:0000313" key="1">
    <source>
        <dbReference type="EMBL" id="KZN92408.1"/>
    </source>
</evidence>
<sequence length="233" mass="25890">MASAAFSLERASDAIRDQGFYSEMDQELRTPMSEMGPKSCLSAEGLEFCKIHVLRDERARSILKTFFPSCGLARYRKFHSDPGHIFQFRSGGEKAGRHVLVVKLWGSGSEVVFFDGSHREELPGVHASNGLWEVPFAALKSVGCGKGSEILFEHGGLTIQDARLAFEIRKGTPIATVFATHDVIMKWAKVVLPKTPQIAKKVAELQEESESAKIDFHFEYDTKRTAEPFVPGN</sequence>
<proteinExistence type="predicted"/>
<reference evidence="1" key="1">
    <citation type="journal article" date="2014" name="Genome Announc.">
        <title>Complete sequencing and chromosome-scale genome assembly of the industrial progenitor strain P2niaD18 from the penicillin producer Penicillium chrysogenum.</title>
        <authorList>
            <person name="Specht T."/>
            <person name="Dahlmann T.A."/>
            <person name="Zadra I."/>
            <person name="Kurnsteiner H."/>
            <person name="Kuck U."/>
        </authorList>
    </citation>
    <scope>NUCLEOTIDE SEQUENCE [LARGE SCALE GENOMIC DNA]</scope>
    <source>
        <strain evidence="1">P2niaD18</strain>
    </source>
</reference>
<dbReference type="AlphaFoldDB" id="A0A167X4J7"/>